<evidence type="ECO:0000259" key="1">
    <source>
        <dbReference type="Pfam" id="PF12804"/>
    </source>
</evidence>
<keyword evidence="2" id="KW-0808">Transferase</keyword>
<evidence type="ECO:0000313" key="2">
    <source>
        <dbReference type="EMBL" id="AXE21405.1"/>
    </source>
</evidence>
<dbReference type="AlphaFoldDB" id="A0A344TRY4"/>
<dbReference type="RefSeq" id="WP_114070148.1">
    <property type="nucleotide sequence ID" value="NZ_CP030850.1"/>
</dbReference>
<feature type="domain" description="MobA-like NTP transferase" evidence="1">
    <location>
        <begin position="7"/>
        <end position="168"/>
    </location>
</feature>
<dbReference type="InterPro" id="IPR029044">
    <property type="entry name" value="Nucleotide-diphossugar_trans"/>
</dbReference>
<proteinExistence type="predicted"/>
<dbReference type="SUPFAM" id="SSF53448">
    <property type="entry name" value="Nucleotide-diphospho-sugar transferases"/>
    <property type="match status" value="1"/>
</dbReference>
<reference evidence="2 3" key="1">
    <citation type="submission" date="2018-07" db="EMBL/GenBank/DDBJ databases">
        <title>Genome sequencing of Runella.</title>
        <authorList>
            <person name="Baek M.-G."/>
            <person name="Yi H."/>
        </authorList>
    </citation>
    <scope>NUCLEOTIDE SEQUENCE [LARGE SCALE GENOMIC DNA]</scope>
    <source>
        <strain evidence="2 3">HYN0085</strain>
    </source>
</reference>
<evidence type="ECO:0000313" key="3">
    <source>
        <dbReference type="Proteomes" id="UP000251993"/>
    </source>
</evidence>
<protein>
    <submittedName>
        <fullName evidence="2">Nucleotidyltransferase family protein</fullName>
    </submittedName>
</protein>
<dbReference type="KEGG" id="run:DR864_04650"/>
<dbReference type="EMBL" id="CP030850">
    <property type="protein sequence ID" value="AXE21405.1"/>
    <property type="molecule type" value="Genomic_DNA"/>
</dbReference>
<name>A0A344TRY4_9BACT</name>
<keyword evidence="3" id="KW-1185">Reference proteome</keyword>
<dbReference type="PANTHER" id="PTHR43777">
    <property type="entry name" value="MOLYBDENUM COFACTOR CYTIDYLYLTRANSFERASE"/>
    <property type="match status" value="1"/>
</dbReference>
<dbReference type="Gene3D" id="3.90.550.10">
    <property type="entry name" value="Spore Coat Polysaccharide Biosynthesis Protein SpsA, Chain A"/>
    <property type="match status" value="1"/>
</dbReference>
<sequence>MKKIGIILLAAGESKRMGSPKQLLDINGKSLLRRTAEVALATDCYPVVLVIGANKAQIVPEIINLPLTVIDNPMWAEGMSSSVKMGMAGLYMTYKDVDAVLILVCDQPYLSVSLLERMVEIYEEKQPPIVACKYGDQIGVPALFDRKMFDELLTLTGDKGAKPVVMNHLDEAYLVTFEAGRIDLDTPEDYKAFQNG</sequence>
<dbReference type="CDD" id="cd04182">
    <property type="entry name" value="GT_2_like_f"/>
    <property type="match status" value="1"/>
</dbReference>
<dbReference type="InterPro" id="IPR025877">
    <property type="entry name" value="MobA-like_NTP_Trfase"/>
</dbReference>
<dbReference type="GO" id="GO:0016779">
    <property type="term" value="F:nucleotidyltransferase activity"/>
    <property type="evidence" value="ECO:0007669"/>
    <property type="project" value="UniProtKB-ARBA"/>
</dbReference>
<dbReference type="OrthoDB" id="9779263at2"/>
<accession>A0A344TRY4</accession>
<organism evidence="2 3">
    <name type="scientific">Runella rosea</name>
    <dbReference type="NCBI Taxonomy" id="2259595"/>
    <lineage>
        <taxon>Bacteria</taxon>
        <taxon>Pseudomonadati</taxon>
        <taxon>Bacteroidota</taxon>
        <taxon>Cytophagia</taxon>
        <taxon>Cytophagales</taxon>
        <taxon>Spirosomataceae</taxon>
        <taxon>Runella</taxon>
    </lineage>
</organism>
<gene>
    <name evidence="2" type="ORF">DR864_04650</name>
</gene>
<dbReference type="PANTHER" id="PTHR43777:SF1">
    <property type="entry name" value="MOLYBDENUM COFACTOR CYTIDYLYLTRANSFERASE"/>
    <property type="match status" value="1"/>
</dbReference>
<dbReference type="Pfam" id="PF12804">
    <property type="entry name" value="NTP_transf_3"/>
    <property type="match status" value="1"/>
</dbReference>
<dbReference type="Proteomes" id="UP000251993">
    <property type="component" value="Chromosome"/>
</dbReference>